<reference evidence="1" key="2">
    <citation type="journal article" date="2015" name="Fish Shellfish Immunol.">
        <title>Early steps in the European eel (Anguilla anguilla)-Vibrio vulnificus interaction in the gills: Role of the RtxA13 toxin.</title>
        <authorList>
            <person name="Callol A."/>
            <person name="Pajuelo D."/>
            <person name="Ebbesson L."/>
            <person name="Teles M."/>
            <person name="MacKenzie S."/>
            <person name="Amaro C."/>
        </authorList>
    </citation>
    <scope>NUCLEOTIDE SEQUENCE</scope>
</reference>
<dbReference type="AlphaFoldDB" id="A0A0E9PA50"/>
<accession>A0A0E9PA50</accession>
<sequence>MYTNKNLDEKEGLISSDRQFCYKAEESLLLPSLREGGKEEKTSERKFSHFDLLCTPEHTELRCHVVRKASAQLHSGDAQSTELQQRLSRWCPWNSAPVMSSRDRHIEEFCPFYCWLFIT</sequence>
<protein>
    <submittedName>
        <fullName evidence="1">Uncharacterized protein</fullName>
    </submittedName>
</protein>
<reference evidence="1" key="1">
    <citation type="submission" date="2014-11" db="EMBL/GenBank/DDBJ databases">
        <authorList>
            <person name="Amaro Gonzalez C."/>
        </authorList>
    </citation>
    <scope>NUCLEOTIDE SEQUENCE</scope>
</reference>
<evidence type="ECO:0000313" key="1">
    <source>
        <dbReference type="EMBL" id="JAH01541.1"/>
    </source>
</evidence>
<name>A0A0E9PA50_ANGAN</name>
<proteinExistence type="predicted"/>
<organism evidence="1">
    <name type="scientific">Anguilla anguilla</name>
    <name type="common">European freshwater eel</name>
    <name type="synonym">Muraena anguilla</name>
    <dbReference type="NCBI Taxonomy" id="7936"/>
    <lineage>
        <taxon>Eukaryota</taxon>
        <taxon>Metazoa</taxon>
        <taxon>Chordata</taxon>
        <taxon>Craniata</taxon>
        <taxon>Vertebrata</taxon>
        <taxon>Euteleostomi</taxon>
        <taxon>Actinopterygii</taxon>
        <taxon>Neopterygii</taxon>
        <taxon>Teleostei</taxon>
        <taxon>Anguilliformes</taxon>
        <taxon>Anguillidae</taxon>
        <taxon>Anguilla</taxon>
    </lineage>
</organism>
<dbReference type="EMBL" id="GBXM01107036">
    <property type="protein sequence ID" value="JAH01541.1"/>
    <property type="molecule type" value="Transcribed_RNA"/>
</dbReference>